<reference evidence="11 12" key="1">
    <citation type="submission" date="2023-11" db="EMBL/GenBank/DDBJ databases">
        <title>Halocaridina rubra genome assembly.</title>
        <authorList>
            <person name="Smith C."/>
        </authorList>
    </citation>
    <scope>NUCLEOTIDE SEQUENCE [LARGE SCALE GENOMIC DNA]</scope>
    <source>
        <strain evidence="11">EP-1</strain>
        <tissue evidence="11">Whole</tissue>
    </source>
</reference>
<gene>
    <name evidence="11" type="primary">WNT9B</name>
    <name evidence="11" type="ORF">SK128_022609</name>
</gene>
<name>A0AAN8ZVH4_HALRR</name>
<evidence type="ECO:0000256" key="5">
    <source>
        <dbReference type="ARBA" id="ARBA00022530"/>
    </source>
</evidence>
<evidence type="ECO:0000256" key="3">
    <source>
        <dbReference type="ARBA" id="ARBA00022473"/>
    </source>
</evidence>
<keyword evidence="5" id="KW-0272">Extracellular matrix</keyword>
<evidence type="ECO:0000256" key="10">
    <source>
        <dbReference type="SAM" id="MobiDB-lite"/>
    </source>
</evidence>
<dbReference type="SMART" id="SM00097">
    <property type="entry name" value="WNT1"/>
    <property type="match status" value="1"/>
</dbReference>
<dbReference type="GO" id="GO:0060070">
    <property type="term" value="P:canonical Wnt signaling pathway"/>
    <property type="evidence" value="ECO:0007669"/>
    <property type="project" value="TreeGrafter"/>
</dbReference>
<comment type="caution">
    <text evidence="11">The sequence shown here is derived from an EMBL/GenBank/DDBJ whole genome shotgun (WGS) entry which is preliminary data.</text>
</comment>
<dbReference type="Gene3D" id="3.30.2460.20">
    <property type="match status" value="1"/>
</dbReference>
<keyword evidence="8" id="KW-0449">Lipoprotein</keyword>
<evidence type="ECO:0000256" key="6">
    <source>
        <dbReference type="ARBA" id="ARBA00022687"/>
    </source>
</evidence>
<dbReference type="GO" id="GO:0005109">
    <property type="term" value="F:frizzled binding"/>
    <property type="evidence" value="ECO:0007669"/>
    <property type="project" value="TreeGrafter"/>
</dbReference>
<dbReference type="InterPro" id="IPR043158">
    <property type="entry name" value="Wnt_C"/>
</dbReference>
<evidence type="ECO:0000313" key="12">
    <source>
        <dbReference type="Proteomes" id="UP001381693"/>
    </source>
</evidence>
<proteinExistence type="inferred from homology"/>
<evidence type="ECO:0000256" key="7">
    <source>
        <dbReference type="ARBA" id="ARBA00023157"/>
    </source>
</evidence>
<dbReference type="GO" id="GO:0005125">
    <property type="term" value="F:cytokine activity"/>
    <property type="evidence" value="ECO:0007669"/>
    <property type="project" value="TreeGrafter"/>
</dbReference>
<comment type="similarity">
    <text evidence="2 9">Belongs to the Wnt family.</text>
</comment>
<evidence type="ECO:0000313" key="11">
    <source>
        <dbReference type="EMBL" id="KAK7070131.1"/>
    </source>
</evidence>
<protein>
    <recommendedName>
        <fullName evidence="9">Protein Wnt</fullName>
    </recommendedName>
</protein>
<sequence length="460" mass="51877">MTSGNVIKRRTLLVVSLVVSLLVGCGYCFVGISSRRPLDQLLFSSGLSSLDLATADLSKLCQRVGVHGRGRRSCARSSEIAGVLAEAAWVGVTHCQYLMKHDRWNCSLGHSRLKIMRNAFRETAFLQSMSAAAVTHVVSRACAAGKLSRCSCDDYSAEYTENLKVWRWGGCGDNIKYGGRFTRQIFTDGRKKNRKRGKNRFKQSVIKSPNTKPLRSRDLKAYIDSHNAQVGVKVVEKSTGQSCKCHGVSGSCAMRTCWKQLPSFITSADIIRSLYESSLLITTSNEAQFLPKGRRKKKMRPQRERRTESQNRPHIQLYNERVVIHAPSNRTRVQFTRRTDSKKMSTNRLRAYNSNDPATIHSKKANSWSSPKKLAGGLHWDTKHLVYRDRSPNFCRKSRYSPGTQSRRCEKGKNCESLCCGRGYDTTVAELIEPCKCNVVWCCKVQCLNCTRVAEIYTCK</sequence>
<dbReference type="GO" id="GO:0005615">
    <property type="term" value="C:extracellular space"/>
    <property type="evidence" value="ECO:0007669"/>
    <property type="project" value="TreeGrafter"/>
</dbReference>
<dbReference type="AlphaFoldDB" id="A0AAN8ZVH4"/>
<dbReference type="GO" id="GO:0030182">
    <property type="term" value="P:neuron differentiation"/>
    <property type="evidence" value="ECO:0007669"/>
    <property type="project" value="TreeGrafter"/>
</dbReference>
<comment type="subcellular location">
    <subcellularLocation>
        <location evidence="1 9">Secreted</location>
        <location evidence="1 9">Extracellular space</location>
        <location evidence="1 9">Extracellular matrix</location>
    </subcellularLocation>
</comment>
<keyword evidence="6 9" id="KW-0879">Wnt signaling pathway</keyword>
<evidence type="ECO:0000256" key="2">
    <source>
        <dbReference type="ARBA" id="ARBA00005683"/>
    </source>
</evidence>
<evidence type="ECO:0000256" key="8">
    <source>
        <dbReference type="ARBA" id="ARBA00023288"/>
    </source>
</evidence>
<dbReference type="GO" id="GO:0045165">
    <property type="term" value="P:cell fate commitment"/>
    <property type="evidence" value="ECO:0007669"/>
    <property type="project" value="TreeGrafter"/>
</dbReference>
<dbReference type="PANTHER" id="PTHR12027:SF97">
    <property type="entry name" value="PROTEIN WNT-4"/>
    <property type="match status" value="1"/>
</dbReference>
<dbReference type="EMBL" id="JAXCGZ010015526">
    <property type="protein sequence ID" value="KAK7070131.1"/>
    <property type="molecule type" value="Genomic_DNA"/>
</dbReference>
<keyword evidence="4" id="KW-0964">Secreted</keyword>
<dbReference type="InterPro" id="IPR018161">
    <property type="entry name" value="Wnt_CS"/>
</dbReference>
<keyword evidence="3 9" id="KW-0217">Developmental protein</keyword>
<evidence type="ECO:0000256" key="1">
    <source>
        <dbReference type="ARBA" id="ARBA00004498"/>
    </source>
</evidence>
<feature type="compositionally biased region" description="Basic and acidic residues" evidence="10">
    <location>
        <begin position="301"/>
        <end position="311"/>
    </location>
</feature>
<organism evidence="11 12">
    <name type="scientific">Halocaridina rubra</name>
    <name type="common">Hawaiian red shrimp</name>
    <dbReference type="NCBI Taxonomy" id="373956"/>
    <lineage>
        <taxon>Eukaryota</taxon>
        <taxon>Metazoa</taxon>
        <taxon>Ecdysozoa</taxon>
        <taxon>Arthropoda</taxon>
        <taxon>Crustacea</taxon>
        <taxon>Multicrustacea</taxon>
        <taxon>Malacostraca</taxon>
        <taxon>Eumalacostraca</taxon>
        <taxon>Eucarida</taxon>
        <taxon>Decapoda</taxon>
        <taxon>Pleocyemata</taxon>
        <taxon>Caridea</taxon>
        <taxon>Atyoidea</taxon>
        <taxon>Atyidae</taxon>
        <taxon>Halocaridina</taxon>
    </lineage>
</organism>
<dbReference type="PROSITE" id="PS00246">
    <property type="entry name" value="WNT1"/>
    <property type="match status" value="1"/>
</dbReference>
<dbReference type="PANTHER" id="PTHR12027">
    <property type="entry name" value="WNT RELATED"/>
    <property type="match status" value="1"/>
</dbReference>
<accession>A0AAN8ZVH4</accession>
<comment type="function">
    <text evidence="9">Ligand for members of the frizzled family of seven transmembrane receptors.</text>
</comment>
<dbReference type="PRINTS" id="PR01349">
    <property type="entry name" value="WNTPROTEIN"/>
</dbReference>
<dbReference type="InterPro" id="IPR005817">
    <property type="entry name" value="Wnt"/>
</dbReference>
<dbReference type="Proteomes" id="UP001381693">
    <property type="component" value="Unassembled WGS sequence"/>
</dbReference>
<dbReference type="Pfam" id="PF00110">
    <property type="entry name" value="wnt"/>
    <property type="match status" value="2"/>
</dbReference>
<evidence type="ECO:0000256" key="4">
    <source>
        <dbReference type="ARBA" id="ARBA00022525"/>
    </source>
</evidence>
<evidence type="ECO:0000256" key="9">
    <source>
        <dbReference type="RuleBase" id="RU003500"/>
    </source>
</evidence>
<feature type="region of interest" description="Disordered" evidence="10">
    <location>
        <begin position="292"/>
        <end position="311"/>
    </location>
</feature>
<keyword evidence="12" id="KW-1185">Reference proteome</keyword>
<keyword evidence="7" id="KW-1015">Disulfide bond</keyword>